<feature type="signal peptide" evidence="1">
    <location>
        <begin position="1"/>
        <end position="22"/>
    </location>
</feature>
<sequence length="458" mass="50404">MKRLTQLLSLALLPAIWLPAQAADSAATAALKARNEMLKPTITQLGERTYVASGYSPANVSMIVGDDGLIIVDASMMIDHADAILTEFRKISTLPIKAVILTHGHGDHTGGLPAFTRTQTDGSKPLVYARLPFNTEGQWFQGAGVTINKMRGARQGGFLLPPEKRINNGIAPAVYPPRKGRVFDGGGAGDHKELFDDERLTLEVAGVTLEMVAAPGETEDQLYVWDAQERIVFTGDNFYRSWPNTYAIRGTGYRNVMDWIASLDKMLAEKPIHAVGGHTPPLVGEQETITTLTNYRDAMEHVFNATIEGINQGKTPNQLVEDVQLPAHLAKLDYLQEYYGNVRWSVRAIFQGYMGWFDGNPTQLDSLPPKREAELMLRLAGGEENYRMHAGSALAAGDVQWAAQLADHLLVINPDDRDAKFIKAVALETIADEMLTATGRNYYLTVAQQLRKEIADSE</sequence>
<gene>
    <name evidence="3" type="ORF">GCM10023333_10420</name>
</gene>
<dbReference type="InterPro" id="IPR038536">
    <property type="entry name" value="Alkyl/aryl-sulf_dimr_sf"/>
</dbReference>
<dbReference type="InterPro" id="IPR052195">
    <property type="entry name" value="Bact_Alkyl/Aryl-Sulfatase"/>
</dbReference>
<comment type="caution">
    <text evidence="3">The sequence shown here is derived from an EMBL/GenBank/DDBJ whole genome shotgun (WGS) entry which is preliminary data.</text>
</comment>
<dbReference type="Pfam" id="PF00753">
    <property type="entry name" value="Lactamase_B"/>
    <property type="match status" value="1"/>
</dbReference>
<dbReference type="InterPro" id="IPR044097">
    <property type="entry name" value="Bds1/SdsA1_MBL-fold"/>
</dbReference>
<dbReference type="SUPFAM" id="SSF56281">
    <property type="entry name" value="Metallo-hydrolase/oxidoreductase"/>
    <property type="match status" value="1"/>
</dbReference>
<evidence type="ECO:0000259" key="2">
    <source>
        <dbReference type="SMART" id="SM00849"/>
    </source>
</evidence>
<keyword evidence="1" id="KW-0732">Signal</keyword>
<organism evidence="3 4">
    <name type="scientific">Ferrimonas pelagia</name>
    <dbReference type="NCBI Taxonomy" id="1177826"/>
    <lineage>
        <taxon>Bacteria</taxon>
        <taxon>Pseudomonadati</taxon>
        <taxon>Pseudomonadota</taxon>
        <taxon>Gammaproteobacteria</taxon>
        <taxon>Alteromonadales</taxon>
        <taxon>Ferrimonadaceae</taxon>
        <taxon>Ferrimonas</taxon>
    </lineage>
</organism>
<dbReference type="PANTHER" id="PTHR43223:SF1">
    <property type="entry name" value="ALKYL_ARYL-SULFATASE BDS1"/>
    <property type="match status" value="1"/>
</dbReference>
<proteinExistence type="predicted"/>
<dbReference type="SMART" id="SM00849">
    <property type="entry name" value="Lactamase_B"/>
    <property type="match status" value="1"/>
</dbReference>
<evidence type="ECO:0000313" key="4">
    <source>
        <dbReference type="Proteomes" id="UP001499988"/>
    </source>
</evidence>
<dbReference type="InterPro" id="IPR029228">
    <property type="entry name" value="Alkyl_sulf_dimr"/>
</dbReference>
<protein>
    <submittedName>
        <fullName evidence="3">Alkyl/aryl-sulfatase</fullName>
    </submittedName>
</protein>
<dbReference type="Pfam" id="PF14863">
    <property type="entry name" value="Alkyl_sulf_dimr"/>
    <property type="match status" value="1"/>
</dbReference>
<dbReference type="InterPro" id="IPR001279">
    <property type="entry name" value="Metallo-B-lactamas"/>
</dbReference>
<feature type="chain" id="PRO_5045825592" evidence="1">
    <location>
        <begin position="23"/>
        <end position="458"/>
    </location>
</feature>
<dbReference type="CDD" id="cd07710">
    <property type="entry name" value="arylsulfatase_Sdsa1-like_MBL-fold"/>
    <property type="match status" value="1"/>
</dbReference>
<dbReference type="RefSeq" id="WP_345334107.1">
    <property type="nucleotide sequence ID" value="NZ_BAABJZ010000013.1"/>
</dbReference>
<keyword evidence="4" id="KW-1185">Reference proteome</keyword>
<name>A0ABP9EM21_9GAMM</name>
<feature type="domain" description="Metallo-beta-lactamase" evidence="2">
    <location>
        <begin position="57"/>
        <end position="278"/>
    </location>
</feature>
<dbReference type="Gene3D" id="1.25.40.880">
    <property type="entry name" value="Alkyl sulfatase, dimerisation domain"/>
    <property type="match status" value="1"/>
</dbReference>
<evidence type="ECO:0000256" key="1">
    <source>
        <dbReference type="SAM" id="SignalP"/>
    </source>
</evidence>
<dbReference type="Gene3D" id="3.60.15.30">
    <property type="entry name" value="Metallo-beta-lactamase domain"/>
    <property type="match status" value="1"/>
</dbReference>
<dbReference type="Proteomes" id="UP001499988">
    <property type="component" value="Unassembled WGS sequence"/>
</dbReference>
<dbReference type="PANTHER" id="PTHR43223">
    <property type="entry name" value="ALKYL/ARYL-SULFATASE"/>
    <property type="match status" value="1"/>
</dbReference>
<reference evidence="4" key="1">
    <citation type="journal article" date="2019" name="Int. J. Syst. Evol. Microbiol.">
        <title>The Global Catalogue of Microorganisms (GCM) 10K type strain sequencing project: providing services to taxonomists for standard genome sequencing and annotation.</title>
        <authorList>
            <consortium name="The Broad Institute Genomics Platform"/>
            <consortium name="The Broad Institute Genome Sequencing Center for Infectious Disease"/>
            <person name="Wu L."/>
            <person name="Ma J."/>
        </authorList>
    </citation>
    <scope>NUCLEOTIDE SEQUENCE [LARGE SCALE GENOMIC DNA]</scope>
    <source>
        <strain evidence="4">JCM 18401</strain>
    </source>
</reference>
<evidence type="ECO:0000313" key="3">
    <source>
        <dbReference type="EMBL" id="GAA4878647.1"/>
    </source>
</evidence>
<dbReference type="EMBL" id="BAABJZ010000013">
    <property type="protein sequence ID" value="GAA4878647.1"/>
    <property type="molecule type" value="Genomic_DNA"/>
</dbReference>
<dbReference type="InterPro" id="IPR036866">
    <property type="entry name" value="RibonucZ/Hydroxyglut_hydro"/>
</dbReference>
<accession>A0ABP9EM21</accession>